<sequence length="97" mass="10781">MARDIKKMYDHGDDLEQLDSQGAAPIHIAAGCGYQEVLTMLLRMGVNPDLLDADSWTPSHVAVCWGQVSEKFNSASQPNVILTQCCHSKAIWFLDYL</sequence>
<dbReference type="Pfam" id="PF12796">
    <property type="entry name" value="Ank_2"/>
    <property type="match status" value="1"/>
</dbReference>
<dbReference type="SUPFAM" id="SSF48403">
    <property type="entry name" value="Ankyrin repeat"/>
    <property type="match status" value="1"/>
</dbReference>
<reference evidence="5" key="1">
    <citation type="submission" date="2016-06" db="UniProtKB">
        <authorList>
            <consortium name="WormBaseParasite"/>
        </authorList>
    </citation>
    <scope>IDENTIFICATION</scope>
</reference>
<accession>A0A183A0I6</accession>
<dbReference type="WBParaSite" id="ECPE_0000047101-mRNA-1">
    <property type="protein sequence ID" value="ECPE_0000047101-mRNA-1"/>
    <property type="gene ID" value="ECPE_0000047101"/>
</dbReference>
<dbReference type="Proteomes" id="UP000272942">
    <property type="component" value="Unassembled WGS sequence"/>
</dbReference>
<dbReference type="GO" id="GO:0005737">
    <property type="term" value="C:cytoplasm"/>
    <property type="evidence" value="ECO:0007669"/>
    <property type="project" value="TreeGrafter"/>
</dbReference>
<keyword evidence="2" id="KW-0040">ANK repeat</keyword>
<keyword evidence="4" id="KW-1185">Reference proteome</keyword>
<dbReference type="PROSITE" id="PS50088">
    <property type="entry name" value="ANK_REPEAT"/>
    <property type="match status" value="1"/>
</dbReference>
<protein>
    <submittedName>
        <fullName evidence="5">ANK_REP_REGION domain-containing protein</fullName>
    </submittedName>
</protein>
<dbReference type="PROSITE" id="PS51257">
    <property type="entry name" value="PROKAR_LIPOPROTEIN"/>
    <property type="match status" value="1"/>
</dbReference>
<organism evidence="5">
    <name type="scientific">Echinostoma caproni</name>
    <dbReference type="NCBI Taxonomy" id="27848"/>
    <lineage>
        <taxon>Eukaryota</taxon>
        <taxon>Metazoa</taxon>
        <taxon>Spiralia</taxon>
        <taxon>Lophotrochozoa</taxon>
        <taxon>Platyhelminthes</taxon>
        <taxon>Trematoda</taxon>
        <taxon>Digenea</taxon>
        <taxon>Plagiorchiida</taxon>
        <taxon>Echinostomata</taxon>
        <taxon>Echinostomatoidea</taxon>
        <taxon>Echinostomatidae</taxon>
        <taxon>Echinostoma</taxon>
    </lineage>
</organism>
<evidence type="ECO:0000256" key="1">
    <source>
        <dbReference type="ARBA" id="ARBA00022737"/>
    </source>
</evidence>
<dbReference type="GO" id="GO:0004857">
    <property type="term" value="F:enzyme inhibitor activity"/>
    <property type="evidence" value="ECO:0007669"/>
    <property type="project" value="TreeGrafter"/>
</dbReference>
<name>A0A183A0I6_9TREM</name>
<evidence type="ECO:0000313" key="3">
    <source>
        <dbReference type="EMBL" id="VDP23080.1"/>
    </source>
</evidence>
<dbReference type="InterPro" id="IPR002110">
    <property type="entry name" value="Ankyrin_rpt"/>
</dbReference>
<proteinExistence type="predicted"/>
<dbReference type="EMBL" id="UZAN01001583">
    <property type="protein sequence ID" value="VDP23080.1"/>
    <property type="molecule type" value="Genomic_DNA"/>
</dbReference>
<gene>
    <name evidence="3" type="ORF">ECPE_LOCUS472</name>
</gene>
<evidence type="ECO:0000256" key="2">
    <source>
        <dbReference type="PROSITE-ProRule" id="PRU00023"/>
    </source>
</evidence>
<dbReference type="PANTHER" id="PTHR24179">
    <property type="entry name" value="PROTEIN PHOSPHATASE 1 REGULATORY SUBUNIT 12"/>
    <property type="match status" value="1"/>
</dbReference>
<keyword evidence="1" id="KW-0677">Repeat</keyword>
<dbReference type="AlphaFoldDB" id="A0A183A0I6"/>
<dbReference type="Gene3D" id="1.25.40.20">
    <property type="entry name" value="Ankyrin repeat-containing domain"/>
    <property type="match status" value="1"/>
</dbReference>
<dbReference type="PANTHER" id="PTHR24179:SF29">
    <property type="entry name" value="LD46604P"/>
    <property type="match status" value="1"/>
</dbReference>
<evidence type="ECO:0000313" key="5">
    <source>
        <dbReference type="WBParaSite" id="ECPE_0000047101-mRNA-1"/>
    </source>
</evidence>
<evidence type="ECO:0000313" key="4">
    <source>
        <dbReference type="Proteomes" id="UP000272942"/>
    </source>
</evidence>
<dbReference type="OrthoDB" id="19014at2759"/>
<dbReference type="GO" id="GO:0017020">
    <property type="term" value="F:myosin phosphatase regulator activity"/>
    <property type="evidence" value="ECO:0007669"/>
    <property type="project" value="TreeGrafter"/>
</dbReference>
<reference evidence="3 4" key="2">
    <citation type="submission" date="2018-11" db="EMBL/GenBank/DDBJ databases">
        <authorList>
            <consortium name="Pathogen Informatics"/>
        </authorList>
    </citation>
    <scope>NUCLEOTIDE SEQUENCE [LARGE SCALE GENOMIC DNA]</scope>
    <source>
        <strain evidence="3 4">Egypt</strain>
    </source>
</reference>
<feature type="repeat" description="ANK" evidence="2">
    <location>
        <begin position="21"/>
        <end position="53"/>
    </location>
</feature>
<dbReference type="InterPro" id="IPR051226">
    <property type="entry name" value="PP1_Regulatory_Subunit"/>
</dbReference>
<dbReference type="InterPro" id="IPR036770">
    <property type="entry name" value="Ankyrin_rpt-contain_sf"/>
</dbReference>
<dbReference type="PROSITE" id="PS50297">
    <property type="entry name" value="ANK_REP_REGION"/>
    <property type="match status" value="1"/>
</dbReference>